<accession>A0A832CV21</accession>
<proteinExistence type="predicted"/>
<protein>
    <recommendedName>
        <fullName evidence="2">RNA-binding protein</fullName>
    </recommendedName>
</protein>
<gene>
    <name evidence="1" type="ORF">ENS56_01365</name>
</gene>
<dbReference type="EMBL" id="DSVI01000004">
    <property type="protein sequence ID" value="HGT46666.1"/>
    <property type="molecule type" value="Genomic_DNA"/>
</dbReference>
<evidence type="ECO:0008006" key="2">
    <source>
        <dbReference type="Google" id="ProtNLM"/>
    </source>
</evidence>
<name>A0A832CV21_9BACT</name>
<dbReference type="Pfam" id="PF05991">
    <property type="entry name" value="NYN_YacP"/>
    <property type="match status" value="1"/>
</dbReference>
<sequence length="150" mass="17116">MMLHYIIDGNNLIGKISSLKHLPDKQLAREKLALLLEKYFHGRKVKVSLHFDGFENIPIKISGVKIYYSQNRSADEMIKNEIEKIKNTKSVIAVSSDTEVASFAKVCGCRIKSSESFYKELNTSNKKSSEGEKPTDFNTEEFKKLFGIDY</sequence>
<evidence type="ECO:0000313" key="1">
    <source>
        <dbReference type="EMBL" id="HGT46666.1"/>
    </source>
</evidence>
<dbReference type="InterPro" id="IPR010298">
    <property type="entry name" value="YacP-like"/>
</dbReference>
<dbReference type="AlphaFoldDB" id="A0A832CV21"/>
<reference evidence="1" key="1">
    <citation type="journal article" date="2020" name="mSystems">
        <title>Genome- and Community-Level Interaction Insights into Carbon Utilization and Element Cycling Functions of Hydrothermarchaeota in Hydrothermal Sediment.</title>
        <authorList>
            <person name="Zhou Z."/>
            <person name="Liu Y."/>
            <person name="Xu W."/>
            <person name="Pan J."/>
            <person name="Luo Z.H."/>
            <person name="Li M."/>
        </authorList>
    </citation>
    <scope>NUCLEOTIDE SEQUENCE [LARGE SCALE GENOMIC DNA]</scope>
    <source>
        <strain evidence="1">SpSt-500</strain>
    </source>
</reference>
<comment type="caution">
    <text evidence="1">The sequence shown here is derived from an EMBL/GenBank/DDBJ whole genome shotgun (WGS) entry which is preliminary data.</text>
</comment>
<dbReference type="PANTHER" id="PTHR34547:SF1">
    <property type="entry name" value="YACP-LIKE NYN DOMAIN PROTEIN"/>
    <property type="match status" value="1"/>
</dbReference>
<dbReference type="PANTHER" id="PTHR34547">
    <property type="entry name" value="YACP-LIKE NYN DOMAIN PROTEIN"/>
    <property type="match status" value="1"/>
</dbReference>
<organism evidence="1">
    <name type="scientific">Ignavibacterium album</name>
    <dbReference type="NCBI Taxonomy" id="591197"/>
    <lineage>
        <taxon>Bacteria</taxon>
        <taxon>Pseudomonadati</taxon>
        <taxon>Ignavibacteriota</taxon>
        <taxon>Ignavibacteria</taxon>
        <taxon>Ignavibacteriales</taxon>
        <taxon>Ignavibacteriaceae</taxon>
        <taxon>Ignavibacterium</taxon>
    </lineage>
</organism>